<keyword evidence="2" id="KW-1185">Reference proteome</keyword>
<dbReference type="EMBL" id="CAAALY010047338">
    <property type="protein sequence ID" value="VEL20630.1"/>
    <property type="molecule type" value="Genomic_DNA"/>
</dbReference>
<gene>
    <name evidence="1" type="ORF">PXEA_LOCUS14070</name>
</gene>
<protein>
    <submittedName>
        <fullName evidence="1">Uncharacterized protein</fullName>
    </submittedName>
</protein>
<comment type="caution">
    <text evidence="1">The sequence shown here is derived from an EMBL/GenBank/DDBJ whole genome shotgun (WGS) entry which is preliminary data.</text>
</comment>
<accession>A0A448WUQ0</accession>
<reference evidence="1" key="1">
    <citation type="submission" date="2018-11" db="EMBL/GenBank/DDBJ databases">
        <authorList>
            <consortium name="Pathogen Informatics"/>
        </authorList>
    </citation>
    <scope>NUCLEOTIDE SEQUENCE</scope>
</reference>
<dbReference type="AlphaFoldDB" id="A0A448WUQ0"/>
<dbReference type="Proteomes" id="UP000784294">
    <property type="component" value="Unassembled WGS sequence"/>
</dbReference>
<evidence type="ECO:0000313" key="1">
    <source>
        <dbReference type="EMBL" id="VEL20630.1"/>
    </source>
</evidence>
<name>A0A448WUQ0_9PLAT</name>
<evidence type="ECO:0000313" key="2">
    <source>
        <dbReference type="Proteomes" id="UP000784294"/>
    </source>
</evidence>
<organism evidence="1 2">
    <name type="scientific">Protopolystoma xenopodis</name>
    <dbReference type="NCBI Taxonomy" id="117903"/>
    <lineage>
        <taxon>Eukaryota</taxon>
        <taxon>Metazoa</taxon>
        <taxon>Spiralia</taxon>
        <taxon>Lophotrochozoa</taxon>
        <taxon>Platyhelminthes</taxon>
        <taxon>Monogenea</taxon>
        <taxon>Polyopisthocotylea</taxon>
        <taxon>Polystomatidea</taxon>
        <taxon>Polystomatidae</taxon>
        <taxon>Protopolystoma</taxon>
    </lineage>
</organism>
<dbReference type="OrthoDB" id="10036898at2759"/>
<proteinExistence type="predicted"/>
<sequence length="397" mass="42002">MAQAAAAFAHRAAVKASRLADWFEPVGEAPLGQGAPSTTSPHFLPPHVPRIFNLGVGAPVAPGLGPGPVGQHHIRHAAALPGPPMPPQQQAHHLVAGPPAVPLEAAEVLLHDPGLHHQLAPPPVFPGPGAAPVHAQLPVNPIAGPVAALAFFPPVRPAPLQLGMAAGVLPPRRQVGPIQAGVAELPHAQGGGRRRGASPPLPAQPALAIAGGLGQNLAGPLAPVPGQLPQLQVRPQALQQHANIVRNLPAAAAVHMVQNPHHHHHHNQQHEQYLNHHYIQHNQHQGQAQHHNHHSDASRAAVAISGSGLVSPLPSLYHWISLPQSITNLTKLDLVHFTVADPFVNFTAPKLQSFVMNNCVGLQRSMRFMRLFYALARAPQLARLELVAARFIGEFHS</sequence>